<dbReference type="InterPro" id="IPR035996">
    <property type="entry name" value="4pyrrol_Methylase_sf"/>
</dbReference>
<dbReference type="NCBIfam" id="TIGR02469">
    <property type="entry name" value="CbiT"/>
    <property type="match status" value="1"/>
</dbReference>
<dbReference type="InterPro" id="IPR012818">
    <property type="entry name" value="CbiE"/>
</dbReference>
<dbReference type="NCBIfam" id="TIGR02467">
    <property type="entry name" value="CbiE"/>
    <property type="match status" value="1"/>
</dbReference>
<dbReference type="PANTHER" id="PTHR43182:SF1">
    <property type="entry name" value="COBALT-PRECORRIN-7 C(5)-METHYLTRANSFERASE"/>
    <property type="match status" value="1"/>
</dbReference>
<evidence type="ECO:0000256" key="1">
    <source>
        <dbReference type="ARBA" id="ARBA00004953"/>
    </source>
</evidence>
<keyword evidence="8" id="KW-1185">Reference proteome</keyword>
<dbReference type="SUPFAM" id="SSF53335">
    <property type="entry name" value="S-adenosyl-L-methionine-dependent methyltransferases"/>
    <property type="match status" value="1"/>
</dbReference>
<dbReference type="InterPro" id="IPR014777">
    <property type="entry name" value="4pyrrole_Mease_sub1"/>
</dbReference>
<organism evidence="7 8">
    <name type="scientific">Candidatus Rhodoblastus alkanivorans</name>
    <dbReference type="NCBI Taxonomy" id="2954117"/>
    <lineage>
        <taxon>Bacteria</taxon>
        <taxon>Pseudomonadati</taxon>
        <taxon>Pseudomonadota</taxon>
        <taxon>Alphaproteobacteria</taxon>
        <taxon>Hyphomicrobiales</taxon>
        <taxon>Rhodoblastaceae</taxon>
        <taxon>Rhodoblastus</taxon>
    </lineage>
</organism>
<evidence type="ECO:0000256" key="2">
    <source>
        <dbReference type="ARBA" id="ARBA00022573"/>
    </source>
</evidence>
<dbReference type="CDD" id="cd02440">
    <property type="entry name" value="AdoMet_MTases"/>
    <property type="match status" value="1"/>
</dbReference>
<dbReference type="InterPro" id="IPR006365">
    <property type="entry name" value="Cbl_synth_CobL"/>
</dbReference>
<dbReference type="Proteomes" id="UP001139104">
    <property type="component" value="Unassembled WGS sequence"/>
</dbReference>
<comment type="pathway">
    <text evidence="1">Cofactor biosynthesis; adenosylcobalamin biosynthesis.</text>
</comment>
<feature type="domain" description="Tetrapyrrole methylase" evidence="6">
    <location>
        <begin position="11"/>
        <end position="192"/>
    </location>
</feature>
<dbReference type="RefSeq" id="WP_243067993.1">
    <property type="nucleotide sequence ID" value="NZ_JAIVFK010000021.1"/>
</dbReference>
<dbReference type="InterPro" id="IPR050714">
    <property type="entry name" value="Cobalamin_biosynth_MTase"/>
</dbReference>
<comment type="caution">
    <text evidence="7">The sequence shown here is derived from an EMBL/GenBank/DDBJ whole genome shotgun (WGS) entry which is preliminary data.</text>
</comment>
<dbReference type="SUPFAM" id="SSF53790">
    <property type="entry name" value="Tetrapyrrole methylase"/>
    <property type="match status" value="1"/>
</dbReference>
<keyword evidence="4" id="KW-0808">Transferase</keyword>
<dbReference type="PIRSF" id="PIRSF036428">
    <property type="entry name" value="CobL"/>
    <property type="match status" value="1"/>
</dbReference>
<gene>
    <name evidence="7" type="primary">cbiE</name>
    <name evidence="7" type="ORF">K2U94_15155</name>
</gene>
<evidence type="ECO:0000256" key="3">
    <source>
        <dbReference type="ARBA" id="ARBA00022603"/>
    </source>
</evidence>
<dbReference type="Pfam" id="PF00590">
    <property type="entry name" value="TP_methylase"/>
    <property type="match status" value="1"/>
</dbReference>
<dbReference type="Gene3D" id="3.40.50.150">
    <property type="entry name" value="Vaccinia Virus protein VP39"/>
    <property type="match status" value="1"/>
</dbReference>
<dbReference type="EMBL" id="JAIVFP010000001">
    <property type="protein sequence ID" value="MCI4684081.1"/>
    <property type="molecule type" value="Genomic_DNA"/>
</dbReference>
<evidence type="ECO:0000313" key="8">
    <source>
        <dbReference type="Proteomes" id="UP001139104"/>
    </source>
</evidence>
<reference evidence="7" key="1">
    <citation type="journal article" date="2022" name="ISME J.">
        <title>Identification of active gaseous-alkane degraders at natural gas seeps.</title>
        <authorList>
            <person name="Farhan Ul Haque M."/>
            <person name="Hernandez M."/>
            <person name="Crombie A.T."/>
            <person name="Murrell J.C."/>
        </authorList>
    </citation>
    <scope>NUCLEOTIDE SEQUENCE</scope>
    <source>
        <strain evidence="7">PC2</strain>
    </source>
</reference>
<accession>A0ABS9Z9H0</accession>
<dbReference type="CDD" id="cd11644">
    <property type="entry name" value="Precorrin-6Y-MT"/>
    <property type="match status" value="1"/>
</dbReference>
<evidence type="ECO:0000256" key="4">
    <source>
        <dbReference type="ARBA" id="ARBA00022679"/>
    </source>
</evidence>
<name>A0ABS9Z9H0_9HYPH</name>
<protein>
    <submittedName>
        <fullName evidence="7">Precorrin-6y C5,15-methyltransferase (Decarboxylating) subunit CbiE</fullName>
    </submittedName>
</protein>
<keyword evidence="2" id="KW-0169">Cobalamin biosynthesis</keyword>
<evidence type="ECO:0000259" key="6">
    <source>
        <dbReference type="Pfam" id="PF00590"/>
    </source>
</evidence>
<dbReference type="PANTHER" id="PTHR43182">
    <property type="entry name" value="COBALT-PRECORRIN-6B C(15)-METHYLTRANSFERASE (DECARBOXYLATING)"/>
    <property type="match status" value="1"/>
</dbReference>
<evidence type="ECO:0000256" key="5">
    <source>
        <dbReference type="ARBA" id="ARBA00022691"/>
    </source>
</evidence>
<dbReference type="InterPro" id="IPR014776">
    <property type="entry name" value="4pyrrole_Mease_sub2"/>
</dbReference>
<keyword evidence="5" id="KW-0949">S-adenosyl-L-methionine</keyword>
<proteinExistence type="predicted"/>
<dbReference type="InterPro" id="IPR014008">
    <property type="entry name" value="Cbl_synth_MTase_CbiT"/>
</dbReference>
<sequence length="408" mass="42884">MSPPFPRGPWLTLVGLGEDGRASLSPAANAALAQAALVVGGARHLALVAPLACETLAWPSPMDAAYPQILARRGEKIVVLASGDPFFYGVGSVLARFIPAEEMTCLPAPSAFSLVAARLGWAQQDCALITLHGRPLEKIIPHLVDGAKIIALSWDGATPQKLASLLTQLGFGASRLTICERLGGPHECMRAAVARDFALADVDALNTIALDLVADRDARIISRAPGLPDDFFEHDGQITKAEIRALTLSALKPRRGELLWDIGAGSGSVAIEFLLADANNSAIAIEAHAERAARIRRNALVLGAPQLKVIEGRAPEALRALPQPQKIFVGGGVTAPGMLDAALDALAPGGRLVVNGVTLETQALLIARHGALGGELISAQISRAEKLGGFFAFRPALPIVQWSFDKAW</sequence>
<evidence type="ECO:0000313" key="7">
    <source>
        <dbReference type="EMBL" id="MCI4684081.1"/>
    </source>
</evidence>
<dbReference type="InterPro" id="IPR029063">
    <property type="entry name" value="SAM-dependent_MTases_sf"/>
</dbReference>
<dbReference type="InterPro" id="IPR000878">
    <property type="entry name" value="4pyrrol_Mease"/>
</dbReference>
<keyword evidence="3" id="KW-0489">Methyltransferase</keyword>
<dbReference type="Gene3D" id="3.30.950.10">
    <property type="entry name" value="Methyltransferase, Cobalt-precorrin-4 Transmethylase, Domain 2"/>
    <property type="match status" value="1"/>
</dbReference>
<dbReference type="Gene3D" id="3.40.1010.10">
    <property type="entry name" value="Cobalt-precorrin-4 Transmethylase, Domain 1"/>
    <property type="match status" value="1"/>
</dbReference>